<dbReference type="Pfam" id="PF00326">
    <property type="entry name" value="Peptidase_S9"/>
    <property type="match status" value="1"/>
</dbReference>
<dbReference type="InterPro" id="IPR001375">
    <property type="entry name" value="Peptidase_S9_cat"/>
</dbReference>
<dbReference type="GO" id="GO:0004806">
    <property type="term" value="F:triacylglycerol lipase activity"/>
    <property type="evidence" value="ECO:0007669"/>
    <property type="project" value="UniProtKB-UniRule"/>
</dbReference>
<dbReference type="Proteomes" id="UP001187734">
    <property type="component" value="Unassembled WGS sequence"/>
</dbReference>
<evidence type="ECO:0000313" key="4">
    <source>
        <dbReference type="Proteomes" id="UP001187734"/>
    </source>
</evidence>
<reference evidence="3" key="1">
    <citation type="submission" date="2018-03" db="EMBL/GenBank/DDBJ databases">
        <authorList>
            <person name="Guldener U."/>
        </authorList>
    </citation>
    <scope>NUCLEOTIDE SEQUENCE</scope>
</reference>
<name>A0AAE8MLR2_9HYPO</name>
<dbReference type="InterPro" id="IPR029058">
    <property type="entry name" value="AB_hydrolase_fold"/>
</dbReference>
<dbReference type="PANTHER" id="PTHR34853">
    <property type="match status" value="1"/>
</dbReference>
<feature type="domain" description="Peptidase S9 prolyl oligopeptidase catalytic" evidence="2">
    <location>
        <begin position="322"/>
        <end position="427"/>
    </location>
</feature>
<evidence type="ECO:0000313" key="3">
    <source>
        <dbReference type="EMBL" id="SPJ90357.1"/>
    </source>
</evidence>
<dbReference type="SUPFAM" id="SSF53474">
    <property type="entry name" value="alpha/beta-Hydrolases"/>
    <property type="match status" value="1"/>
</dbReference>
<sequence length="455" mass="49104">MLHHKGFIIALLFACTQALDPGQASNFEISPQVAEEHGCYQNCQGILTKTSASDLEIFGTQFDFDFYDTAANFSGSKPGDVLKLKPVDSSTLSVPPGVAVYKMQYTSVDLDGSLVPSTGFIAFPFAQTPKPFDLVAYAHGTSGVFRGCAPSTSPNLFDYQSWTPLVVAGYAVVATDYAGLGNNYTAHKYIASAANANDVYYSVRAAQTAFPGRLSRQWASIGHSQGGGAAWKLSEHKLVQGAKSGYLGGVAVAPVTKLHDELEAGLEKLKAVKNIHDYYILGVIPSSAIAIKAVFPDYKAPLLSDKMKKRIDLARIGQLCDVATSGLTHDLSLDEMFKNTDTAADSRMEEFQKLNSPAQGDSASKPLLVIQGAEDTIVFQNASIAAFDESCKHGNHIRLSLYPGLDHTASMTAASPEWLEFIADLFADRHFPRRCSKMTIKPFDLEHAKAPLDSV</sequence>
<feature type="chain" id="PRO_5041785897" description="Peptidase S9 prolyl oligopeptidase catalytic domain-containing protein" evidence="1">
    <location>
        <begin position="19"/>
        <end position="455"/>
    </location>
</feature>
<keyword evidence="1" id="KW-0732">Signal</keyword>
<accession>A0AAE8MLR2</accession>
<evidence type="ECO:0000259" key="2">
    <source>
        <dbReference type="Pfam" id="PF00326"/>
    </source>
</evidence>
<dbReference type="AlphaFoldDB" id="A0AAE8MLR2"/>
<dbReference type="InterPro" id="IPR005152">
    <property type="entry name" value="Lipase_secreted"/>
</dbReference>
<gene>
    <name evidence="3" type="ORF">FTOL_13238</name>
</gene>
<comment type="similarity">
    <text evidence="1">Belongs to the AB hydrolase superfamily. Lipase family.</text>
</comment>
<dbReference type="PANTHER" id="PTHR34853:SF1">
    <property type="entry name" value="LIPASE 5"/>
    <property type="match status" value="1"/>
</dbReference>
<comment type="caution">
    <text evidence="3">The sequence shown here is derived from an EMBL/GenBank/DDBJ whole genome shotgun (WGS) entry which is preliminary data.</text>
</comment>
<proteinExistence type="inferred from homology"/>
<dbReference type="GO" id="GO:0016042">
    <property type="term" value="P:lipid catabolic process"/>
    <property type="evidence" value="ECO:0007669"/>
    <property type="project" value="UniProtKB-UniRule"/>
</dbReference>
<organism evidence="3 4">
    <name type="scientific">Fusarium torulosum</name>
    <dbReference type="NCBI Taxonomy" id="33205"/>
    <lineage>
        <taxon>Eukaryota</taxon>
        <taxon>Fungi</taxon>
        <taxon>Dikarya</taxon>
        <taxon>Ascomycota</taxon>
        <taxon>Pezizomycotina</taxon>
        <taxon>Sordariomycetes</taxon>
        <taxon>Hypocreomycetidae</taxon>
        <taxon>Hypocreales</taxon>
        <taxon>Nectriaceae</taxon>
        <taxon>Fusarium</taxon>
    </lineage>
</organism>
<dbReference type="Gene3D" id="3.40.50.1820">
    <property type="entry name" value="alpha/beta hydrolase"/>
    <property type="match status" value="2"/>
</dbReference>
<protein>
    <recommendedName>
        <fullName evidence="2">Peptidase S9 prolyl oligopeptidase catalytic domain-containing protein</fullName>
    </recommendedName>
</protein>
<dbReference type="EMBL" id="ONZP01000741">
    <property type="protein sequence ID" value="SPJ90357.1"/>
    <property type="molecule type" value="Genomic_DNA"/>
</dbReference>
<feature type="signal peptide" evidence="1">
    <location>
        <begin position="1"/>
        <end position="18"/>
    </location>
</feature>
<keyword evidence="4" id="KW-1185">Reference proteome</keyword>
<dbReference type="PIRSF" id="PIRSF029171">
    <property type="entry name" value="Esterase_LipA"/>
    <property type="match status" value="1"/>
</dbReference>
<evidence type="ECO:0000256" key="1">
    <source>
        <dbReference type="PIRNR" id="PIRNR029171"/>
    </source>
</evidence>